<dbReference type="PROSITE" id="PS50937">
    <property type="entry name" value="HTH_MERR_2"/>
    <property type="match status" value="1"/>
</dbReference>
<comment type="caution">
    <text evidence="6">The sequence shown here is derived from an EMBL/GenBank/DDBJ whole genome shotgun (WGS) entry which is preliminary data.</text>
</comment>
<dbReference type="Gene3D" id="1.10.1660.10">
    <property type="match status" value="1"/>
</dbReference>
<keyword evidence="3" id="KW-0238">DNA-binding</keyword>
<dbReference type="InterPro" id="IPR047057">
    <property type="entry name" value="MerR_fam"/>
</dbReference>
<keyword evidence="1" id="KW-0678">Repressor</keyword>
<dbReference type="RefSeq" id="WP_134215300.1">
    <property type="nucleotide sequence ID" value="NZ_QFFZ01000054.1"/>
</dbReference>
<dbReference type="Proteomes" id="UP000297597">
    <property type="component" value="Unassembled WGS sequence"/>
</dbReference>
<dbReference type="InterPro" id="IPR000551">
    <property type="entry name" value="MerR-type_HTH_dom"/>
</dbReference>
<feature type="domain" description="HTH merR-type" evidence="5">
    <location>
        <begin position="4"/>
        <end position="74"/>
    </location>
</feature>
<evidence type="ECO:0000256" key="4">
    <source>
        <dbReference type="ARBA" id="ARBA00023163"/>
    </source>
</evidence>
<dbReference type="SMART" id="SM00422">
    <property type="entry name" value="HTH_MERR"/>
    <property type="match status" value="1"/>
</dbReference>
<dbReference type="GO" id="GO:0003677">
    <property type="term" value="F:DNA binding"/>
    <property type="evidence" value="ECO:0007669"/>
    <property type="project" value="UniProtKB-KW"/>
</dbReference>
<evidence type="ECO:0000256" key="1">
    <source>
        <dbReference type="ARBA" id="ARBA00022491"/>
    </source>
</evidence>
<reference evidence="6 7" key="1">
    <citation type="journal article" date="2018" name="Environ. Microbiol.">
        <title>Novel energy conservation strategies and behaviour of Pelotomaculum schinkii driving syntrophic propionate catabolism.</title>
        <authorList>
            <person name="Hidalgo-Ahumada C.A.P."/>
            <person name="Nobu M.K."/>
            <person name="Narihiro T."/>
            <person name="Tamaki H."/>
            <person name="Liu W.T."/>
            <person name="Kamagata Y."/>
            <person name="Stams A.J.M."/>
            <person name="Imachi H."/>
            <person name="Sousa D.Z."/>
        </authorList>
    </citation>
    <scope>NUCLEOTIDE SEQUENCE [LARGE SCALE GENOMIC DNA]</scope>
    <source>
        <strain evidence="6 7">MGP</strain>
    </source>
</reference>
<evidence type="ECO:0000256" key="2">
    <source>
        <dbReference type="ARBA" id="ARBA00023015"/>
    </source>
</evidence>
<evidence type="ECO:0000256" key="3">
    <source>
        <dbReference type="ARBA" id="ARBA00023125"/>
    </source>
</evidence>
<dbReference type="Pfam" id="PF13411">
    <property type="entry name" value="MerR_1"/>
    <property type="match status" value="1"/>
</dbReference>
<dbReference type="AlphaFoldDB" id="A0A4Y7RK72"/>
<dbReference type="PANTHER" id="PTHR30204">
    <property type="entry name" value="REDOX-CYCLING DRUG-SENSING TRANSCRIPTIONAL ACTIVATOR SOXR"/>
    <property type="match status" value="1"/>
</dbReference>
<dbReference type="EMBL" id="QFFZ01000054">
    <property type="protein sequence ID" value="TEB09243.1"/>
    <property type="molecule type" value="Genomic_DNA"/>
</dbReference>
<accession>A0A4Y7RK72</accession>
<dbReference type="SUPFAM" id="SSF46955">
    <property type="entry name" value="Putative DNA-binding domain"/>
    <property type="match status" value="1"/>
</dbReference>
<protein>
    <submittedName>
        <fullName evidence="6">Mercuric resistance operon regulatory protein</fullName>
    </submittedName>
</protein>
<keyword evidence="4" id="KW-0804">Transcription</keyword>
<evidence type="ECO:0000259" key="5">
    <source>
        <dbReference type="PROSITE" id="PS50937"/>
    </source>
</evidence>
<sequence length="228" mass="26721">MDGHLRMKEIVERTGENKSTILHYIHLGLLPEPLRTSKNMAYYPGSYVKLLNIIRTLQSKYFLPLHAIKRILDLVGPNPSIDRAVQIYDFFYKKEYAASEDADCIYNRKGFLREVGLTERELAQLEKLQLLIPFEKDVYNADDLAVARSLMAIKQLKISLRDIEFLPELVVQLAQKSIDFRDRTVKGMSEEEEWEVTRFLSSNLLWFLSYLTRRFINRELKENSWGGI</sequence>
<proteinExistence type="predicted"/>
<dbReference type="PANTHER" id="PTHR30204:SF69">
    <property type="entry name" value="MERR-FAMILY TRANSCRIPTIONAL REGULATOR"/>
    <property type="match status" value="1"/>
</dbReference>
<keyword evidence="7" id="KW-1185">Reference proteome</keyword>
<keyword evidence="2" id="KW-0805">Transcription regulation</keyword>
<dbReference type="GO" id="GO:0003700">
    <property type="term" value="F:DNA-binding transcription factor activity"/>
    <property type="evidence" value="ECO:0007669"/>
    <property type="project" value="InterPro"/>
</dbReference>
<evidence type="ECO:0000313" key="7">
    <source>
        <dbReference type="Proteomes" id="UP000297597"/>
    </source>
</evidence>
<gene>
    <name evidence="6" type="primary">merR1</name>
    <name evidence="6" type="ORF">Pmgp_03282</name>
</gene>
<organism evidence="6 7">
    <name type="scientific">Pelotomaculum propionicicum</name>
    <dbReference type="NCBI Taxonomy" id="258475"/>
    <lineage>
        <taxon>Bacteria</taxon>
        <taxon>Bacillati</taxon>
        <taxon>Bacillota</taxon>
        <taxon>Clostridia</taxon>
        <taxon>Eubacteriales</taxon>
        <taxon>Desulfotomaculaceae</taxon>
        <taxon>Pelotomaculum</taxon>
    </lineage>
</organism>
<name>A0A4Y7RK72_9FIRM</name>
<evidence type="ECO:0000313" key="6">
    <source>
        <dbReference type="EMBL" id="TEB09243.1"/>
    </source>
</evidence>
<dbReference type="InterPro" id="IPR009061">
    <property type="entry name" value="DNA-bd_dom_put_sf"/>
</dbReference>
<dbReference type="OrthoDB" id="9811000at2"/>